<dbReference type="AlphaFoldDB" id="A0A1Y0UVN4"/>
<sequence length="79" mass="9110">MSNTPTAMTEAERDHLANYKKPHLLLHKAEQIARAIHDLSHPENEVVFPEVRHWLADELCSTLSRLQEVTGGETWRPQK</sequence>
<evidence type="ECO:0000313" key="2">
    <source>
        <dbReference type="Proteomes" id="UP000195633"/>
    </source>
</evidence>
<evidence type="ECO:0000313" key="1">
    <source>
        <dbReference type="EMBL" id="ARW09971.1"/>
    </source>
</evidence>
<dbReference type="Proteomes" id="UP000195633">
    <property type="component" value="Chromosome"/>
</dbReference>
<gene>
    <name evidence="1" type="ORF">S101447_00869</name>
</gene>
<protein>
    <submittedName>
        <fullName evidence="1">Uncharacterized protein</fullName>
    </submittedName>
</protein>
<name>A0A1Y0UVN4_9PROT</name>
<proteinExistence type="predicted"/>
<accession>A0A1Y0UVN4</accession>
<reference evidence="1 2" key="1">
    <citation type="submission" date="2017-05" db="EMBL/GenBank/DDBJ databases">
        <title>Genome sequence of Acetobacter pasteurianus subsp. ascendens strain SRCM101447.</title>
        <authorList>
            <person name="Cho S.H."/>
        </authorList>
    </citation>
    <scope>NUCLEOTIDE SEQUENCE [LARGE SCALE GENOMIC DNA]</scope>
    <source>
        <strain evidence="1 2">SRCM101447</strain>
    </source>
</reference>
<dbReference type="EMBL" id="CP021524">
    <property type="protein sequence ID" value="ARW09971.1"/>
    <property type="molecule type" value="Genomic_DNA"/>
</dbReference>
<dbReference type="RefSeq" id="WP_087635456.1">
    <property type="nucleotide sequence ID" value="NZ_CP021524.1"/>
</dbReference>
<organism evidence="1 2">
    <name type="scientific">Acetobacter ascendens</name>
    <dbReference type="NCBI Taxonomy" id="481146"/>
    <lineage>
        <taxon>Bacteria</taxon>
        <taxon>Pseudomonadati</taxon>
        <taxon>Pseudomonadota</taxon>
        <taxon>Alphaproteobacteria</taxon>
        <taxon>Acetobacterales</taxon>
        <taxon>Acetobacteraceae</taxon>
        <taxon>Acetobacter</taxon>
    </lineage>
</organism>